<organism evidence="1 2">
    <name type="scientific">Stylosanthes scabra</name>
    <dbReference type="NCBI Taxonomy" id="79078"/>
    <lineage>
        <taxon>Eukaryota</taxon>
        <taxon>Viridiplantae</taxon>
        <taxon>Streptophyta</taxon>
        <taxon>Embryophyta</taxon>
        <taxon>Tracheophyta</taxon>
        <taxon>Spermatophyta</taxon>
        <taxon>Magnoliopsida</taxon>
        <taxon>eudicotyledons</taxon>
        <taxon>Gunneridae</taxon>
        <taxon>Pentapetalae</taxon>
        <taxon>rosids</taxon>
        <taxon>fabids</taxon>
        <taxon>Fabales</taxon>
        <taxon>Fabaceae</taxon>
        <taxon>Papilionoideae</taxon>
        <taxon>50 kb inversion clade</taxon>
        <taxon>dalbergioids sensu lato</taxon>
        <taxon>Dalbergieae</taxon>
        <taxon>Pterocarpus clade</taxon>
        <taxon>Stylosanthes</taxon>
    </lineage>
</organism>
<feature type="non-terminal residue" evidence="1">
    <location>
        <position position="106"/>
    </location>
</feature>
<dbReference type="InterPro" id="IPR043502">
    <property type="entry name" value="DNA/RNA_pol_sf"/>
</dbReference>
<proteinExistence type="predicted"/>
<sequence>MRISELSNAPSEYEGIQQRLLKVCCDSHDQFLHPHPLWKNQEFFIKLPFKKNEDINPTKATHSGMNPDDLKLAKEECAALLAQGLIEPTTSNWACQAFYVEKRSEQ</sequence>
<dbReference type="Proteomes" id="UP001341840">
    <property type="component" value="Unassembled WGS sequence"/>
</dbReference>
<dbReference type="Gene3D" id="3.10.10.10">
    <property type="entry name" value="HIV Type 1 Reverse Transcriptase, subunit A, domain 1"/>
    <property type="match status" value="1"/>
</dbReference>
<evidence type="ECO:0000313" key="1">
    <source>
        <dbReference type="EMBL" id="MED6191253.1"/>
    </source>
</evidence>
<name>A0ABU6X3Q6_9FABA</name>
<keyword evidence="2" id="KW-1185">Reference proteome</keyword>
<protein>
    <submittedName>
        <fullName evidence="1">Uncharacterized protein</fullName>
    </submittedName>
</protein>
<accession>A0ABU6X3Q6</accession>
<evidence type="ECO:0000313" key="2">
    <source>
        <dbReference type="Proteomes" id="UP001341840"/>
    </source>
</evidence>
<comment type="caution">
    <text evidence="1">The sequence shown here is derived from an EMBL/GenBank/DDBJ whole genome shotgun (WGS) entry which is preliminary data.</text>
</comment>
<gene>
    <name evidence="1" type="ORF">PIB30_114337</name>
</gene>
<dbReference type="SUPFAM" id="SSF56672">
    <property type="entry name" value="DNA/RNA polymerases"/>
    <property type="match status" value="1"/>
</dbReference>
<dbReference type="EMBL" id="JASCZI010191582">
    <property type="protein sequence ID" value="MED6191253.1"/>
    <property type="molecule type" value="Genomic_DNA"/>
</dbReference>
<reference evidence="1 2" key="1">
    <citation type="journal article" date="2023" name="Plants (Basel)">
        <title>Bridging the Gap: Combining Genomics and Transcriptomics Approaches to Understand Stylosanthes scabra, an Orphan Legume from the Brazilian Caatinga.</title>
        <authorList>
            <person name="Ferreira-Neto J.R.C."/>
            <person name="da Silva M.D."/>
            <person name="Binneck E."/>
            <person name="de Melo N.F."/>
            <person name="da Silva R.H."/>
            <person name="de Melo A.L.T.M."/>
            <person name="Pandolfi V."/>
            <person name="Bustamante F.O."/>
            <person name="Brasileiro-Vidal A.C."/>
            <person name="Benko-Iseppon A.M."/>
        </authorList>
    </citation>
    <scope>NUCLEOTIDE SEQUENCE [LARGE SCALE GENOMIC DNA]</scope>
    <source>
        <tissue evidence="1">Leaves</tissue>
    </source>
</reference>